<evidence type="ECO:0000256" key="2">
    <source>
        <dbReference type="ARBA" id="ARBA00007262"/>
    </source>
</evidence>
<organism evidence="7 8">
    <name type="scientific">Botrytis elliptica</name>
    <dbReference type="NCBI Taxonomy" id="278938"/>
    <lineage>
        <taxon>Eukaryota</taxon>
        <taxon>Fungi</taxon>
        <taxon>Dikarya</taxon>
        <taxon>Ascomycota</taxon>
        <taxon>Pezizomycotina</taxon>
        <taxon>Leotiomycetes</taxon>
        <taxon>Helotiales</taxon>
        <taxon>Sclerotiniaceae</taxon>
        <taxon>Botrytis</taxon>
    </lineage>
</organism>
<dbReference type="AlphaFoldDB" id="A0A4Z1K122"/>
<proteinExistence type="inferred from homology"/>
<gene>
    <name evidence="7" type="ORF">BELL_0041g00290</name>
</gene>
<evidence type="ECO:0000313" key="7">
    <source>
        <dbReference type="EMBL" id="TGO79184.1"/>
    </source>
</evidence>
<reference evidence="7 8" key="1">
    <citation type="submission" date="2017-12" db="EMBL/GenBank/DDBJ databases">
        <title>Comparative genomics of Botrytis spp.</title>
        <authorList>
            <person name="Valero-Jimenez C.A."/>
            <person name="Tapia P."/>
            <person name="Veloso J."/>
            <person name="Silva-Moreno E."/>
            <person name="Staats M."/>
            <person name="Valdes J.H."/>
            <person name="Van Kan J.A.L."/>
        </authorList>
    </citation>
    <scope>NUCLEOTIDE SEQUENCE [LARGE SCALE GENOMIC DNA]</scope>
    <source>
        <strain evidence="7 8">Be9601</strain>
    </source>
</reference>
<accession>A0A4Z1K122</accession>
<dbReference type="Pfam" id="PF06140">
    <property type="entry name" value="Ifi-6-16"/>
    <property type="match status" value="1"/>
</dbReference>
<dbReference type="Gene3D" id="6.10.110.10">
    <property type="match status" value="1"/>
</dbReference>
<dbReference type="EMBL" id="PQXM01000041">
    <property type="protein sequence ID" value="TGO79184.1"/>
    <property type="molecule type" value="Genomic_DNA"/>
</dbReference>
<dbReference type="InterPro" id="IPR038213">
    <property type="entry name" value="IFI6/IFI27-like_sf"/>
</dbReference>
<name>A0A4Z1K122_9HELO</name>
<keyword evidence="4 6" id="KW-1133">Transmembrane helix</keyword>
<feature type="transmembrane region" description="Helical" evidence="6">
    <location>
        <begin position="134"/>
        <end position="161"/>
    </location>
</feature>
<protein>
    <submittedName>
        <fullName evidence="7">Uncharacterized protein</fullName>
    </submittedName>
</protein>
<evidence type="ECO:0000256" key="6">
    <source>
        <dbReference type="SAM" id="Phobius"/>
    </source>
</evidence>
<dbReference type="InterPro" id="IPR009311">
    <property type="entry name" value="IFI6/IFI27-like"/>
</dbReference>
<feature type="transmembrane region" description="Helical" evidence="6">
    <location>
        <begin position="103"/>
        <end position="127"/>
    </location>
</feature>
<keyword evidence="3 6" id="KW-0812">Transmembrane</keyword>
<comment type="caution">
    <text evidence="7">The sequence shown here is derived from an EMBL/GenBank/DDBJ whole genome shotgun (WGS) entry which is preliminary data.</text>
</comment>
<keyword evidence="5 6" id="KW-0472">Membrane</keyword>
<evidence type="ECO:0000313" key="8">
    <source>
        <dbReference type="Proteomes" id="UP000297229"/>
    </source>
</evidence>
<dbReference type="Proteomes" id="UP000297229">
    <property type="component" value="Unassembled WGS sequence"/>
</dbReference>
<comment type="subcellular location">
    <subcellularLocation>
        <location evidence="1">Membrane</location>
        <topology evidence="1">Multi-pass membrane protein</topology>
    </subcellularLocation>
</comment>
<evidence type="ECO:0000256" key="4">
    <source>
        <dbReference type="ARBA" id="ARBA00022989"/>
    </source>
</evidence>
<evidence type="ECO:0000256" key="5">
    <source>
        <dbReference type="ARBA" id="ARBA00023136"/>
    </source>
</evidence>
<dbReference type="OrthoDB" id="440424at2759"/>
<evidence type="ECO:0000256" key="3">
    <source>
        <dbReference type="ARBA" id="ARBA00022692"/>
    </source>
</evidence>
<evidence type="ECO:0000256" key="1">
    <source>
        <dbReference type="ARBA" id="ARBA00004141"/>
    </source>
</evidence>
<keyword evidence="8" id="KW-1185">Reference proteome</keyword>
<comment type="similarity">
    <text evidence="2">Belongs to the IFI6/IFI27 family.</text>
</comment>
<dbReference type="GO" id="GO:0016020">
    <property type="term" value="C:membrane"/>
    <property type="evidence" value="ECO:0007669"/>
    <property type="project" value="UniProtKB-SubCell"/>
</dbReference>
<sequence>MTNFVSTLRRSCKVLSTSLTSTFFTFKQWFRREVRPTLDGIVSAINRLYRTHVRPLASRFVQFICEHRVPIALGLLSILVIIWPGIFTAPLLALLGFVTLGPVAGSIASLTQAILGNVTAGGIFALFQSAGMAGFGLVIINGIVVGIAALVLATVIIYLIAEWLV</sequence>
<feature type="transmembrane region" description="Helical" evidence="6">
    <location>
        <begin position="69"/>
        <end position="97"/>
    </location>
</feature>